<comment type="caution">
    <text evidence="1">The sequence shown here is derived from an EMBL/GenBank/DDBJ whole genome shotgun (WGS) entry which is preliminary data.</text>
</comment>
<keyword evidence="2" id="KW-1185">Reference proteome</keyword>
<evidence type="ECO:0000313" key="2">
    <source>
        <dbReference type="Proteomes" id="UP001596302"/>
    </source>
</evidence>
<organism evidence="1 2">
    <name type="scientific">Pseudonocardia hispaniensis</name>
    <dbReference type="NCBI Taxonomy" id="904933"/>
    <lineage>
        <taxon>Bacteria</taxon>
        <taxon>Bacillati</taxon>
        <taxon>Actinomycetota</taxon>
        <taxon>Actinomycetes</taxon>
        <taxon>Pseudonocardiales</taxon>
        <taxon>Pseudonocardiaceae</taxon>
        <taxon>Pseudonocardia</taxon>
    </lineage>
</organism>
<protein>
    <recommendedName>
        <fullName evidence="3">LSD1 subclass zinc finger protein</fullName>
    </recommendedName>
</protein>
<dbReference type="RefSeq" id="WP_379586792.1">
    <property type="nucleotide sequence ID" value="NZ_JBHSQW010000035.1"/>
</dbReference>
<dbReference type="Proteomes" id="UP001596302">
    <property type="component" value="Unassembled WGS sequence"/>
</dbReference>
<sequence length="193" mass="20704">MTTPTCDAYTPQVVQLADSTYRLIRAGHAGQTVLAETQRQLPVALRDQIDAATADTDRANQRLATLTGYRYLTDAAATLPKWIVLALLRALAAWQVGTASTCMHNPHPDRPRPVMAAAWRPGTVACTACTLLLTCRPGSTADRTCDGCGHITTGPEHHDGIRPVCVSAGPMTLMAGVCEHCRWWPADTSEGTP</sequence>
<dbReference type="EMBL" id="JBHSQW010000035">
    <property type="protein sequence ID" value="MFC5996259.1"/>
    <property type="molecule type" value="Genomic_DNA"/>
</dbReference>
<accession>A0ABW1J6H5</accession>
<name>A0ABW1J6H5_9PSEU</name>
<evidence type="ECO:0008006" key="3">
    <source>
        <dbReference type="Google" id="ProtNLM"/>
    </source>
</evidence>
<proteinExistence type="predicted"/>
<reference evidence="2" key="1">
    <citation type="journal article" date="2019" name="Int. J. Syst. Evol. Microbiol.">
        <title>The Global Catalogue of Microorganisms (GCM) 10K type strain sequencing project: providing services to taxonomists for standard genome sequencing and annotation.</title>
        <authorList>
            <consortium name="The Broad Institute Genomics Platform"/>
            <consortium name="The Broad Institute Genome Sequencing Center for Infectious Disease"/>
            <person name="Wu L."/>
            <person name="Ma J."/>
        </authorList>
    </citation>
    <scope>NUCLEOTIDE SEQUENCE [LARGE SCALE GENOMIC DNA]</scope>
    <source>
        <strain evidence="2">CCM 8391</strain>
    </source>
</reference>
<gene>
    <name evidence="1" type="ORF">ACFQE5_18820</name>
</gene>
<evidence type="ECO:0000313" key="1">
    <source>
        <dbReference type="EMBL" id="MFC5996259.1"/>
    </source>
</evidence>